<protein>
    <submittedName>
        <fullName evidence="1">Uncharacterized protein</fullName>
    </submittedName>
</protein>
<evidence type="ECO:0000313" key="3">
    <source>
        <dbReference type="Proteomes" id="UP000593880"/>
    </source>
</evidence>
<proteinExistence type="predicted"/>
<reference evidence="2 3" key="2">
    <citation type="submission" date="2018-06" db="EMBL/GenBank/DDBJ databases">
        <title>Comparative genomics of rhizobia nodulating Arachis hypogaea in China.</title>
        <authorList>
            <person name="Li Y."/>
        </authorList>
    </citation>
    <scope>NUCLEOTIDE SEQUENCE [LARGE SCALE GENOMIC DNA]</scope>
    <source>
        <strain evidence="2 3">CCBAU 51658</strain>
    </source>
</reference>
<dbReference type="AlphaFoldDB" id="A0A410V6Z6"/>
<reference evidence="1" key="3">
    <citation type="submission" date="2022-12" db="EMBL/GenBank/DDBJ databases">
        <authorList>
            <person name="Sun Q."/>
            <person name="Zhou Y."/>
        </authorList>
    </citation>
    <scope>NUCLEOTIDE SEQUENCE</scope>
    <source>
        <strain evidence="1">CGMCC 1.15034</strain>
    </source>
</reference>
<name>A0A410V6Z6_9BRAD</name>
<keyword evidence="3" id="KW-1185">Reference proteome</keyword>
<evidence type="ECO:0000313" key="2">
    <source>
        <dbReference type="EMBL" id="QOZ60519.1"/>
    </source>
</evidence>
<dbReference type="Proteomes" id="UP000593880">
    <property type="component" value="Chromosome"/>
</dbReference>
<gene>
    <name evidence="1" type="ORF">GCM10010987_26330</name>
    <name evidence="2" type="ORF">XH86_18670</name>
</gene>
<dbReference type="RefSeq" id="WP_128966124.1">
    <property type="nucleotide sequence ID" value="NZ_BMHC01000004.1"/>
</dbReference>
<dbReference type="Proteomes" id="UP000625079">
    <property type="component" value="Unassembled WGS sequence"/>
</dbReference>
<sequence length="187" mass="20732">MRLIVGLLIGLAVGLGASIFVYPLWQNSGGTSKADKQPVTTDDAFYICSTKFTKERPLVIKSVNGVAKTLVMDWTGQDNYAVEQIDTVTYVAVARREDNGFDQLVLNRVTGEMSYSNHPSNSSKALLLDMCEQRIPWSACNGRMPMIRGGKPAECNFVINEFSCPRLKNLGVTNEAQFQCVPAERRF</sequence>
<reference evidence="1" key="1">
    <citation type="journal article" date="2014" name="Int. J. Syst. Evol. Microbiol.">
        <title>Complete genome sequence of Corynebacterium casei LMG S-19264T (=DSM 44701T), isolated from a smear-ripened cheese.</title>
        <authorList>
            <consortium name="US DOE Joint Genome Institute (JGI-PGF)"/>
            <person name="Walter F."/>
            <person name="Albersmeier A."/>
            <person name="Kalinowski J."/>
            <person name="Ruckert C."/>
        </authorList>
    </citation>
    <scope>NUCLEOTIDE SEQUENCE</scope>
    <source>
        <strain evidence="1">CGMCC 1.15034</strain>
    </source>
</reference>
<organism evidence="1 4">
    <name type="scientific">Bradyrhizobium guangdongense</name>
    <dbReference type="NCBI Taxonomy" id="1325090"/>
    <lineage>
        <taxon>Bacteria</taxon>
        <taxon>Pseudomonadati</taxon>
        <taxon>Pseudomonadota</taxon>
        <taxon>Alphaproteobacteria</taxon>
        <taxon>Hyphomicrobiales</taxon>
        <taxon>Nitrobacteraceae</taxon>
        <taxon>Bradyrhizobium</taxon>
    </lineage>
</organism>
<dbReference type="EMBL" id="CP030057">
    <property type="protein sequence ID" value="QOZ60519.1"/>
    <property type="molecule type" value="Genomic_DNA"/>
</dbReference>
<evidence type="ECO:0000313" key="1">
    <source>
        <dbReference type="EMBL" id="GGI23827.1"/>
    </source>
</evidence>
<dbReference type="EMBL" id="BMHC01000004">
    <property type="protein sequence ID" value="GGI23827.1"/>
    <property type="molecule type" value="Genomic_DNA"/>
</dbReference>
<accession>A0A410V6Z6</accession>
<evidence type="ECO:0000313" key="4">
    <source>
        <dbReference type="Proteomes" id="UP000625079"/>
    </source>
</evidence>